<sequence>MSALKIVHASSLLFFPPKSTSVSPQGFYRLMPKSITYIRLIFNPMQTKVVFEPLQQSSDGENTESENTVQSTWITEIIEHKSESFPSLGSVRFHSPTPVSQYSENPPHLQALIPKFQTEGIKLKIDLWNEEEAAAIAPEAASRVLEPWFNGRIPETD</sequence>
<proteinExistence type="predicted"/>
<evidence type="ECO:0000313" key="2">
    <source>
        <dbReference type="Proteomes" id="UP000701801"/>
    </source>
</evidence>
<gene>
    <name evidence="1" type="ORF">HYALB_00012009</name>
</gene>
<dbReference type="OrthoDB" id="3792203at2759"/>
<protein>
    <submittedName>
        <fullName evidence="1">Uncharacterized protein</fullName>
    </submittedName>
</protein>
<dbReference type="EMBL" id="CAJVRM010000242">
    <property type="protein sequence ID" value="CAG8978147.1"/>
    <property type="molecule type" value="Genomic_DNA"/>
</dbReference>
<dbReference type="Proteomes" id="UP000701801">
    <property type="component" value="Unassembled WGS sequence"/>
</dbReference>
<accession>A0A9N9LRK3</accession>
<name>A0A9N9LRK3_9HELO</name>
<comment type="caution">
    <text evidence="1">The sequence shown here is derived from an EMBL/GenBank/DDBJ whole genome shotgun (WGS) entry which is preliminary data.</text>
</comment>
<organism evidence="1 2">
    <name type="scientific">Hymenoscyphus albidus</name>
    <dbReference type="NCBI Taxonomy" id="595503"/>
    <lineage>
        <taxon>Eukaryota</taxon>
        <taxon>Fungi</taxon>
        <taxon>Dikarya</taxon>
        <taxon>Ascomycota</taxon>
        <taxon>Pezizomycotina</taxon>
        <taxon>Leotiomycetes</taxon>
        <taxon>Helotiales</taxon>
        <taxon>Helotiaceae</taxon>
        <taxon>Hymenoscyphus</taxon>
    </lineage>
</organism>
<reference evidence="1" key="1">
    <citation type="submission" date="2021-07" db="EMBL/GenBank/DDBJ databases">
        <authorList>
            <person name="Durling M."/>
        </authorList>
    </citation>
    <scope>NUCLEOTIDE SEQUENCE</scope>
</reference>
<dbReference type="AlphaFoldDB" id="A0A9N9LRK3"/>
<evidence type="ECO:0000313" key="1">
    <source>
        <dbReference type="EMBL" id="CAG8978147.1"/>
    </source>
</evidence>
<keyword evidence="2" id="KW-1185">Reference proteome</keyword>